<evidence type="ECO:0000256" key="8">
    <source>
        <dbReference type="PIRSR" id="PIRSR001399-1"/>
    </source>
</evidence>
<dbReference type="Proteomes" id="UP000279422">
    <property type="component" value="Unassembled WGS sequence"/>
</dbReference>
<feature type="active site" description="Proton acceptor" evidence="7 8">
    <location>
        <position position="22"/>
    </location>
</feature>
<evidence type="ECO:0000256" key="4">
    <source>
        <dbReference type="ARBA" id="ARBA00011193"/>
    </source>
</evidence>
<dbReference type="HAMAP" id="MF_00169">
    <property type="entry name" value="AroQ"/>
    <property type="match status" value="1"/>
</dbReference>
<dbReference type="CDD" id="cd00466">
    <property type="entry name" value="DHQase_II"/>
    <property type="match status" value="1"/>
</dbReference>
<feature type="binding site" evidence="7 9">
    <location>
        <position position="79"/>
    </location>
    <ligand>
        <name>substrate</name>
    </ligand>
</feature>
<dbReference type="GO" id="GO:0009423">
    <property type="term" value="P:chorismate biosynthetic process"/>
    <property type="evidence" value="ECO:0007669"/>
    <property type="project" value="UniProtKB-UniRule"/>
</dbReference>
<evidence type="ECO:0000256" key="9">
    <source>
        <dbReference type="PIRSR" id="PIRSR001399-2"/>
    </source>
</evidence>
<evidence type="ECO:0000313" key="12">
    <source>
        <dbReference type="Proteomes" id="UP000279422"/>
    </source>
</evidence>
<dbReference type="NCBIfam" id="NF003807">
    <property type="entry name" value="PRK05395.1-4"/>
    <property type="match status" value="1"/>
</dbReference>
<reference evidence="11 12" key="1">
    <citation type="submission" date="2018-06" db="EMBL/GenBank/DDBJ databases">
        <title>Extensive metabolic versatility and redundancy in microbially diverse, dynamic hydrothermal sediments.</title>
        <authorList>
            <person name="Dombrowski N."/>
            <person name="Teske A."/>
            <person name="Baker B.J."/>
        </authorList>
    </citation>
    <scope>NUCLEOTIDE SEQUENCE [LARGE SCALE GENOMIC DNA]</scope>
    <source>
        <strain evidence="11">B47_G16</strain>
    </source>
</reference>
<feature type="site" description="Transition state stabilizer" evidence="7 10">
    <location>
        <position position="17"/>
    </location>
</feature>
<dbReference type="EMBL" id="QMPZ01000002">
    <property type="protein sequence ID" value="RLE10800.1"/>
    <property type="molecule type" value="Genomic_DNA"/>
</dbReference>
<dbReference type="Gene3D" id="3.40.50.9100">
    <property type="entry name" value="Dehydroquinase, class II"/>
    <property type="match status" value="1"/>
</dbReference>
<keyword evidence="6 7" id="KW-0456">Lyase</keyword>
<keyword evidence="7" id="KW-0057">Aromatic amino acid biosynthesis</keyword>
<feature type="binding site" evidence="7 9">
    <location>
        <position position="73"/>
    </location>
    <ligand>
        <name>substrate</name>
    </ligand>
</feature>
<evidence type="ECO:0000256" key="6">
    <source>
        <dbReference type="ARBA" id="ARBA00023239"/>
    </source>
</evidence>
<evidence type="ECO:0000256" key="10">
    <source>
        <dbReference type="PIRSR" id="PIRSR001399-3"/>
    </source>
</evidence>
<dbReference type="GO" id="GO:0009073">
    <property type="term" value="P:aromatic amino acid family biosynthetic process"/>
    <property type="evidence" value="ECO:0007669"/>
    <property type="project" value="UniProtKB-KW"/>
</dbReference>
<keyword evidence="7" id="KW-0028">Amino-acid biosynthesis</keyword>
<dbReference type="NCBIfam" id="NF003805">
    <property type="entry name" value="PRK05395.1-2"/>
    <property type="match status" value="1"/>
</dbReference>
<dbReference type="Pfam" id="PF01220">
    <property type="entry name" value="DHquinase_II"/>
    <property type="match status" value="1"/>
</dbReference>
<feature type="binding site" evidence="7 9">
    <location>
        <position position="86"/>
    </location>
    <ligand>
        <name>substrate</name>
    </ligand>
</feature>
<dbReference type="PANTHER" id="PTHR21272:SF3">
    <property type="entry name" value="CATABOLIC 3-DEHYDROQUINASE"/>
    <property type="match status" value="1"/>
</dbReference>
<comment type="catalytic activity">
    <reaction evidence="1 7">
        <text>3-dehydroquinate = 3-dehydroshikimate + H2O</text>
        <dbReference type="Rhea" id="RHEA:21096"/>
        <dbReference type="ChEBI" id="CHEBI:15377"/>
        <dbReference type="ChEBI" id="CHEBI:16630"/>
        <dbReference type="ChEBI" id="CHEBI:32364"/>
        <dbReference type="EC" id="4.2.1.10"/>
    </reaction>
</comment>
<dbReference type="GO" id="GO:0008652">
    <property type="term" value="P:amino acid biosynthetic process"/>
    <property type="evidence" value="ECO:0007669"/>
    <property type="project" value="UniProtKB-KW"/>
</dbReference>
<comment type="pathway">
    <text evidence="2 7">Metabolic intermediate biosynthesis; chorismate biosynthesis; chorismate from D-erythrose 4-phosphate and phosphoenolpyruvate: step 3/7.</text>
</comment>
<organism evidence="11 12">
    <name type="scientific">Aerophobetes bacterium</name>
    <dbReference type="NCBI Taxonomy" id="2030807"/>
    <lineage>
        <taxon>Bacteria</taxon>
        <taxon>Candidatus Aerophobota</taxon>
    </lineage>
</organism>
<dbReference type="PIRSF" id="PIRSF001399">
    <property type="entry name" value="DHquinase_II"/>
    <property type="match status" value="1"/>
</dbReference>
<dbReference type="InterPro" id="IPR018509">
    <property type="entry name" value="DHquinase_II_CS"/>
</dbReference>
<dbReference type="NCBIfam" id="TIGR01088">
    <property type="entry name" value="aroQ"/>
    <property type="match status" value="1"/>
</dbReference>
<dbReference type="PANTHER" id="PTHR21272">
    <property type="entry name" value="CATABOLIC 3-DEHYDROQUINASE"/>
    <property type="match status" value="1"/>
</dbReference>
<name>A0A497E6M3_UNCAE</name>
<dbReference type="NCBIfam" id="NF003806">
    <property type="entry name" value="PRK05395.1-3"/>
    <property type="match status" value="1"/>
</dbReference>
<evidence type="ECO:0000313" key="11">
    <source>
        <dbReference type="EMBL" id="RLE10800.1"/>
    </source>
</evidence>
<dbReference type="InterPro" id="IPR001874">
    <property type="entry name" value="DHquinase_II"/>
</dbReference>
<comment type="function">
    <text evidence="7">Catalyzes a trans-dehydration via an enolate intermediate.</text>
</comment>
<evidence type="ECO:0000256" key="3">
    <source>
        <dbReference type="ARBA" id="ARBA00011037"/>
    </source>
</evidence>
<evidence type="ECO:0000256" key="7">
    <source>
        <dbReference type="HAMAP-Rule" id="MF_00169"/>
    </source>
</evidence>
<feature type="binding site" evidence="7 9">
    <location>
        <position position="110"/>
    </location>
    <ligand>
        <name>substrate</name>
    </ligand>
</feature>
<evidence type="ECO:0000256" key="2">
    <source>
        <dbReference type="ARBA" id="ARBA00004902"/>
    </source>
</evidence>
<gene>
    <name evidence="7 11" type="primary">aroQ</name>
    <name evidence="11" type="ORF">DRJ00_00430</name>
</gene>
<comment type="similarity">
    <text evidence="3 7">Belongs to the type-II 3-dehydroquinase family.</text>
</comment>
<accession>A0A497E6M3</accession>
<dbReference type="UniPathway" id="UPA00053">
    <property type="reaction ID" value="UER00086"/>
</dbReference>
<dbReference type="AlphaFoldDB" id="A0A497E6M3"/>
<dbReference type="PROSITE" id="PS01029">
    <property type="entry name" value="DEHYDROQUINASE_II"/>
    <property type="match status" value="1"/>
</dbReference>
<protein>
    <recommendedName>
        <fullName evidence="5 7">3-dehydroquinate dehydratase</fullName>
        <shortName evidence="7">3-dehydroquinase</shortName>
        <ecNumber evidence="5 7">4.2.1.10</ecNumber>
    </recommendedName>
    <alternativeName>
        <fullName evidence="7">Type II DHQase</fullName>
    </alternativeName>
</protein>
<feature type="active site" description="Proton donor" evidence="7 8">
    <location>
        <position position="99"/>
    </location>
</feature>
<evidence type="ECO:0000256" key="5">
    <source>
        <dbReference type="ARBA" id="ARBA00012060"/>
    </source>
</evidence>
<sequence length="148" mass="16329">MHILVIHGPNLNLLGTRETHIYGKTTLGQINQMIEEKAKQLSCEVRIRQSNSEGEIVSLIGESRGWADGIIINPASYTHTSIAIRDAILAVDVPTIEVHLSNIYEREPFRQKSMIAGVCVGQISGFGPNSYLLALEAMVETLKKESSR</sequence>
<comment type="subunit">
    <text evidence="4 7">Homododecamer.</text>
</comment>
<proteinExistence type="inferred from homology"/>
<comment type="caution">
    <text evidence="11">The sequence shown here is derived from an EMBL/GenBank/DDBJ whole genome shotgun (WGS) entry which is preliminary data.</text>
</comment>
<dbReference type="GO" id="GO:0003855">
    <property type="term" value="F:3-dehydroquinate dehydratase activity"/>
    <property type="evidence" value="ECO:0007669"/>
    <property type="project" value="UniProtKB-UniRule"/>
</dbReference>
<dbReference type="GO" id="GO:0019631">
    <property type="term" value="P:quinate catabolic process"/>
    <property type="evidence" value="ECO:0007669"/>
    <property type="project" value="TreeGrafter"/>
</dbReference>
<evidence type="ECO:0000256" key="1">
    <source>
        <dbReference type="ARBA" id="ARBA00001864"/>
    </source>
</evidence>
<dbReference type="SUPFAM" id="SSF52304">
    <property type="entry name" value="Type II 3-dehydroquinate dehydratase"/>
    <property type="match status" value="1"/>
</dbReference>
<feature type="binding site" evidence="7 9">
    <location>
        <begin position="100"/>
        <end position="101"/>
    </location>
    <ligand>
        <name>substrate</name>
    </ligand>
</feature>
<dbReference type="InterPro" id="IPR036441">
    <property type="entry name" value="DHquinase_II_sf"/>
</dbReference>
<dbReference type="EC" id="4.2.1.10" evidence="5 7"/>